<dbReference type="PANTHER" id="PTHR42951:SF14">
    <property type="entry name" value="METALLO-BETA-LACTAMASE SUPERFAMILY PROTEIN"/>
    <property type="match status" value="1"/>
</dbReference>
<accession>A0A0J6WTX4</accession>
<sequence>MYELVQAGEKSYYIQSPAKIGIYLKNDTDMYLIDSGNDKDAGRRVRKILDQKGWTLKAILNTHSNADHIGGNHYLQQQYGCDVFSGGIEAAFTENPFLEPSFLYGGYPFKELRHKFLMAKASKTKPFSDPAFPHDVEVIPLPGHFFDMVGFRMPDDTVFLADCLSSAETLEKYHLSFIYDIDNYIKTLDKVAAMQATMFVPSHADAVKDIRFLVDLNKKKLQEIAAYIMSACIEPTTFERVLQRLFVDYHLTMTYEQYVLIGSTVRSYLSWLRDKEKMNAYIENNTLLWQCVTD</sequence>
<dbReference type="InterPro" id="IPR001279">
    <property type="entry name" value="Metallo-B-lactamas"/>
</dbReference>
<evidence type="ECO:0000259" key="1">
    <source>
        <dbReference type="SMART" id="SM00849"/>
    </source>
</evidence>
<name>A0A0J6WTX4_9FIRM</name>
<feature type="domain" description="Metallo-beta-lactamase" evidence="1">
    <location>
        <begin position="18"/>
        <end position="203"/>
    </location>
</feature>
<dbReference type="SMART" id="SM00849">
    <property type="entry name" value="Lactamase_B"/>
    <property type="match status" value="1"/>
</dbReference>
<dbReference type="Proteomes" id="UP000036503">
    <property type="component" value="Unassembled WGS sequence"/>
</dbReference>
<protein>
    <submittedName>
        <fullName evidence="2">Beta-lactamase</fullName>
    </submittedName>
</protein>
<dbReference type="RefSeq" id="WP_048515611.1">
    <property type="nucleotide sequence ID" value="NZ_FUXD01000062.1"/>
</dbReference>
<evidence type="ECO:0000313" key="2">
    <source>
        <dbReference type="EMBL" id="KMO85217.1"/>
    </source>
</evidence>
<dbReference type="Gene3D" id="3.60.15.10">
    <property type="entry name" value="Ribonuclease Z/Hydroxyacylglutathione hydrolase-like"/>
    <property type="match status" value="1"/>
</dbReference>
<evidence type="ECO:0000313" key="3">
    <source>
        <dbReference type="Proteomes" id="UP000036503"/>
    </source>
</evidence>
<dbReference type="InterPro" id="IPR036866">
    <property type="entry name" value="RibonucZ/Hydroxyglut_hydro"/>
</dbReference>
<reference evidence="2 3" key="1">
    <citation type="submission" date="2015-06" db="EMBL/GenBank/DDBJ databases">
        <title>Draft genome sequence of beer spoilage bacterium Megasphaera cerevisiae type strain 20462.</title>
        <authorList>
            <person name="Kutumbaka K."/>
            <person name="Pasmowitz J."/>
            <person name="Mategko J."/>
            <person name="Reyes D."/>
            <person name="Friedrich A."/>
            <person name="Han S."/>
            <person name="Martens-Habbena W."/>
            <person name="Neal-McKinney J."/>
            <person name="Janagama H.K."/>
            <person name="Nadala C."/>
            <person name="Samadpour M."/>
        </authorList>
    </citation>
    <scope>NUCLEOTIDE SEQUENCE [LARGE SCALE GENOMIC DNA]</scope>
    <source>
        <strain evidence="2 3">DSM 20462</strain>
    </source>
</reference>
<dbReference type="OrthoDB" id="11380at2"/>
<dbReference type="SUPFAM" id="SSF56281">
    <property type="entry name" value="Metallo-hydrolase/oxidoreductase"/>
    <property type="match status" value="1"/>
</dbReference>
<dbReference type="STRING" id="39029.BSR42_12520"/>
<dbReference type="PANTHER" id="PTHR42951">
    <property type="entry name" value="METALLO-BETA-LACTAMASE DOMAIN-CONTAINING"/>
    <property type="match status" value="1"/>
</dbReference>
<keyword evidence="3" id="KW-1185">Reference proteome</keyword>
<proteinExistence type="predicted"/>
<dbReference type="FunCoup" id="A0A0J6WTX4">
    <property type="interactions" value="87"/>
</dbReference>
<dbReference type="PATRIC" id="fig|1122219.3.peg.3416"/>
<comment type="caution">
    <text evidence="2">The sequence shown here is derived from an EMBL/GenBank/DDBJ whole genome shotgun (WGS) entry which is preliminary data.</text>
</comment>
<dbReference type="InterPro" id="IPR050855">
    <property type="entry name" value="NDM-1-like"/>
</dbReference>
<dbReference type="AlphaFoldDB" id="A0A0J6WTX4"/>
<gene>
    <name evidence="2" type="ORF">AB840_14820</name>
</gene>
<organism evidence="2 3">
    <name type="scientific">Megasphaera cerevisiae DSM 20462</name>
    <dbReference type="NCBI Taxonomy" id="1122219"/>
    <lineage>
        <taxon>Bacteria</taxon>
        <taxon>Bacillati</taxon>
        <taxon>Bacillota</taxon>
        <taxon>Negativicutes</taxon>
        <taxon>Veillonellales</taxon>
        <taxon>Veillonellaceae</taxon>
        <taxon>Megasphaera</taxon>
    </lineage>
</organism>
<dbReference type="EMBL" id="LEKT01000090">
    <property type="protein sequence ID" value="KMO85217.1"/>
    <property type="molecule type" value="Genomic_DNA"/>
</dbReference>
<dbReference type="Pfam" id="PF00753">
    <property type="entry name" value="Lactamase_B"/>
    <property type="match status" value="1"/>
</dbReference>
<dbReference type="CDD" id="cd07743">
    <property type="entry name" value="metallo-hydrolase-like_MBL-fold"/>
    <property type="match status" value="1"/>
</dbReference>
<dbReference type="InParanoid" id="A0A0J6WTX4"/>